<proteinExistence type="predicted"/>
<comment type="caution">
    <text evidence="2">The sequence shown here is derived from an EMBL/GenBank/DDBJ whole genome shotgun (WGS) entry which is preliminary data.</text>
</comment>
<keyword evidence="3" id="KW-1185">Reference proteome</keyword>
<feature type="compositionally biased region" description="Basic and acidic residues" evidence="1">
    <location>
        <begin position="561"/>
        <end position="577"/>
    </location>
</feature>
<evidence type="ECO:0008006" key="4">
    <source>
        <dbReference type="Google" id="ProtNLM"/>
    </source>
</evidence>
<gene>
    <name evidence="2" type="ORF">L210DRAFT_2514863</name>
</gene>
<feature type="region of interest" description="Disordered" evidence="1">
    <location>
        <begin position="555"/>
        <end position="577"/>
    </location>
</feature>
<reference evidence="2" key="2">
    <citation type="journal article" date="2020" name="Nat. Commun.">
        <title>Large-scale genome sequencing of mycorrhizal fungi provides insights into the early evolution of symbiotic traits.</title>
        <authorList>
            <person name="Miyauchi S."/>
            <person name="Kiss E."/>
            <person name="Kuo A."/>
            <person name="Drula E."/>
            <person name="Kohler A."/>
            <person name="Sanchez-Garcia M."/>
            <person name="Morin E."/>
            <person name="Andreopoulos B."/>
            <person name="Barry K.W."/>
            <person name="Bonito G."/>
            <person name="Buee M."/>
            <person name="Carver A."/>
            <person name="Chen C."/>
            <person name="Cichocki N."/>
            <person name="Clum A."/>
            <person name="Culley D."/>
            <person name="Crous P.W."/>
            <person name="Fauchery L."/>
            <person name="Girlanda M."/>
            <person name="Hayes R.D."/>
            <person name="Keri Z."/>
            <person name="LaButti K."/>
            <person name="Lipzen A."/>
            <person name="Lombard V."/>
            <person name="Magnuson J."/>
            <person name="Maillard F."/>
            <person name="Murat C."/>
            <person name="Nolan M."/>
            <person name="Ohm R.A."/>
            <person name="Pangilinan J."/>
            <person name="Pereira M.F."/>
            <person name="Perotto S."/>
            <person name="Peter M."/>
            <person name="Pfister S."/>
            <person name="Riley R."/>
            <person name="Sitrit Y."/>
            <person name="Stielow J.B."/>
            <person name="Szollosi G."/>
            <person name="Zifcakova L."/>
            <person name="Stursova M."/>
            <person name="Spatafora J.W."/>
            <person name="Tedersoo L."/>
            <person name="Vaario L.M."/>
            <person name="Yamada A."/>
            <person name="Yan M."/>
            <person name="Wang P."/>
            <person name="Xu J."/>
            <person name="Bruns T."/>
            <person name="Baldrian P."/>
            <person name="Vilgalys R."/>
            <person name="Dunand C."/>
            <person name="Henrissat B."/>
            <person name="Grigoriev I.V."/>
            <person name="Hibbett D."/>
            <person name="Nagy L.G."/>
            <person name="Martin F.M."/>
        </authorList>
    </citation>
    <scope>NUCLEOTIDE SEQUENCE</scope>
    <source>
        <strain evidence="2">BED1</strain>
    </source>
</reference>
<evidence type="ECO:0000313" key="2">
    <source>
        <dbReference type="EMBL" id="KAF8416786.1"/>
    </source>
</evidence>
<protein>
    <recommendedName>
        <fullName evidence="4">F-box domain-containing protein</fullName>
    </recommendedName>
</protein>
<dbReference type="Proteomes" id="UP001194468">
    <property type="component" value="Unassembled WGS sequence"/>
</dbReference>
<evidence type="ECO:0000313" key="3">
    <source>
        <dbReference type="Proteomes" id="UP001194468"/>
    </source>
</evidence>
<reference evidence="2" key="1">
    <citation type="submission" date="2019-10" db="EMBL/GenBank/DDBJ databases">
        <authorList>
            <consortium name="DOE Joint Genome Institute"/>
            <person name="Kuo A."/>
            <person name="Miyauchi S."/>
            <person name="Kiss E."/>
            <person name="Drula E."/>
            <person name="Kohler A."/>
            <person name="Sanchez-Garcia M."/>
            <person name="Andreopoulos B."/>
            <person name="Barry K.W."/>
            <person name="Bonito G."/>
            <person name="Buee M."/>
            <person name="Carver A."/>
            <person name="Chen C."/>
            <person name="Cichocki N."/>
            <person name="Clum A."/>
            <person name="Culley D."/>
            <person name="Crous P.W."/>
            <person name="Fauchery L."/>
            <person name="Girlanda M."/>
            <person name="Hayes R."/>
            <person name="Keri Z."/>
            <person name="LaButti K."/>
            <person name="Lipzen A."/>
            <person name="Lombard V."/>
            <person name="Magnuson J."/>
            <person name="Maillard F."/>
            <person name="Morin E."/>
            <person name="Murat C."/>
            <person name="Nolan M."/>
            <person name="Ohm R."/>
            <person name="Pangilinan J."/>
            <person name="Pereira M."/>
            <person name="Perotto S."/>
            <person name="Peter M."/>
            <person name="Riley R."/>
            <person name="Sitrit Y."/>
            <person name="Stielow B."/>
            <person name="Szollosi G."/>
            <person name="Zifcakova L."/>
            <person name="Stursova M."/>
            <person name="Spatafora J.W."/>
            <person name="Tedersoo L."/>
            <person name="Vaario L.-M."/>
            <person name="Yamada A."/>
            <person name="Yan M."/>
            <person name="Wang P."/>
            <person name="Xu J."/>
            <person name="Bruns T."/>
            <person name="Baldrian P."/>
            <person name="Vilgalys R."/>
            <person name="Henrissat B."/>
            <person name="Grigoriev I.V."/>
            <person name="Hibbett D."/>
            <person name="Nagy L.G."/>
            <person name="Martin F.M."/>
        </authorList>
    </citation>
    <scope>NUCLEOTIDE SEQUENCE</scope>
    <source>
        <strain evidence="2">BED1</strain>
    </source>
</reference>
<sequence>MENMTVARVKGESTRQKSVLSNLHTPWNTHPFIFRLPTEMLEDIFIRCASDHHYKHDGRPIWAAPSWVNVSYVCHHWRHVALNCPTLWTYLFITSRRWREALLARSRQASLKIRGNLLALPDESRWLKMVETVMDHVERIQELRLKLPASYTTHQILSKLSSRAPRLQNLKIMVADSSSEWPSLLFDGDPPALHTLELSDCAVPLSSFKLNALTTLALHDVPVRFRQNIEEFLAALGCMQDLEDLYLYNALNSGTGFLSSAVFEYKNKIELPHLSCLLISAPLSTTVALLSCINFPLDTKTCLTCGLESSSFSDNYALLCSVLTQRYSVDEDQALSSPTILSLVIHVTYGSREVKLTFSESKIDCMDSVNQLWIPNSLLRINLVLEENDANRIIGNICCSMPLSNVQNLLVINPPFSPAFWRRMLGHIQDVRYIKLTSGNMPDLSVLSHTDLTALENEQNRTGVTGDQGQDRVLAPRLEDLVLECITFLSEGDSDQEEPAITRNCLFDALSTRPAQGHLTMTECWMSDSDDGLDLGLVWGECNVRVVYERVHSSEEEDSIDLEHDGSDLEHSDDTVY</sequence>
<dbReference type="Gene3D" id="1.20.1280.50">
    <property type="match status" value="1"/>
</dbReference>
<evidence type="ECO:0000256" key="1">
    <source>
        <dbReference type="SAM" id="MobiDB-lite"/>
    </source>
</evidence>
<accession>A0AAD4BC49</accession>
<name>A0AAD4BC49_BOLED</name>
<dbReference type="AlphaFoldDB" id="A0AAD4BC49"/>
<dbReference type="EMBL" id="WHUW01000242">
    <property type="protein sequence ID" value="KAF8416786.1"/>
    <property type="molecule type" value="Genomic_DNA"/>
</dbReference>
<organism evidence="2 3">
    <name type="scientific">Boletus edulis BED1</name>
    <dbReference type="NCBI Taxonomy" id="1328754"/>
    <lineage>
        <taxon>Eukaryota</taxon>
        <taxon>Fungi</taxon>
        <taxon>Dikarya</taxon>
        <taxon>Basidiomycota</taxon>
        <taxon>Agaricomycotina</taxon>
        <taxon>Agaricomycetes</taxon>
        <taxon>Agaricomycetidae</taxon>
        <taxon>Boletales</taxon>
        <taxon>Boletineae</taxon>
        <taxon>Boletaceae</taxon>
        <taxon>Boletoideae</taxon>
        <taxon>Boletus</taxon>
    </lineage>
</organism>
<dbReference type="InterPro" id="IPR036047">
    <property type="entry name" value="F-box-like_dom_sf"/>
</dbReference>
<dbReference type="SUPFAM" id="SSF81383">
    <property type="entry name" value="F-box domain"/>
    <property type="match status" value="1"/>
</dbReference>